<dbReference type="InterPro" id="IPR025455">
    <property type="entry name" value="DUF4276"/>
</dbReference>
<dbReference type="EMBL" id="FMSV02000369">
    <property type="protein sequence ID" value="SEH05656.1"/>
    <property type="molecule type" value="Genomic_DNA"/>
</dbReference>
<name>A0A1H6F970_9GAMM</name>
<dbReference type="RefSeq" id="WP_103919551.1">
    <property type="nucleotide sequence ID" value="NZ_FMSV02000369.1"/>
</dbReference>
<reference evidence="1 2" key="1">
    <citation type="submission" date="2016-10" db="EMBL/GenBank/DDBJ databases">
        <authorList>
            <person name="de Groot N.N."/>
        </authorList>
    </citation>
    <scope>NUCLEOTIDE SEQUENCE [LARGE SCALE GENOMIC DNA]</scope>
    <source>
        <strain evidence="1">MBHS1</strain>
    </source>
</reference>
<dbReference type="AlphaFoldDB" id="A0A1H6F970"/>
<evidence type="ECO:0000313" key="2">
    <source>
        <dbReference type="Proteomes" id="UP000236724"/>
    </source>
</evidence>
<gene>
    <name evidence="1" type="ORF">MBHS_01511</name>
</gene>
<dbReference type="Proteomes" id="UP000236724">
    <property type="component" value="Unassembled WGS sequence"/>
</dbReference>
<accession>A0A1H6F970</accession>
<evidence type="ECO:0008006" key="3">
    <source>
        <dbReference type="Google" id="ProtNLM"/>
    </source>
</evidence>
<evidence type="ECO:0000313" key="1">
    <source>
        <dbReference type="EMBL" id="SEH05656.1"/>
    </source>
</evidence>
<dbReference type="Pfam" id="PF14103">
    <property type="entry name" value="DUF4276"/>
    <property type="match status" value="1"/>
</dbReference>
<protein>
    <recommendedName>
        <fullName evidence="3">DUF4276 domain-containing protein</fullName>
    </recommendedName>
</protein>
<dbReference type="OrthoDB" id="283783at2"/>
<organism evidence="1 2">
    <name type="scientific">Candidatus Venteria ishoeyi</name>
    <dbReference type="NCBI Taxonomy" id="1899563"/>
    <lineage>
        <taxon>Bacteria</taxon>
        <taxon>Pseudomonadati</taxon>
        <taxon>Pseudomonadota</taxon>
        <taxon>Gammaproteobacteria</taxon>
        <taxon>Thiotrichales</taxon>
        <taxon>Thiotrichaceae</taxon>
        <taxon>Venteria</taxon>
    </lineage>
</organism>
<proteinExistence type="predicted"/>
<sequence>MHFEILVEGQTELTTLSILMDKIVGQYNVPHTWKIHKHQGIGRLPGNLVGQPQKNDRTLLHNLPSRLRAYGNRMGDQEIVVLLLDLDDRKDCVAFKNELWLVLDSCEKKPNFLIRIAIEELEAWYFGDQHAIEKAYPDYNKKVLADYIQDAQCGTWEQLAEAIHPGGLKSLQHYGKRSIRILEEKRKWAAKIAPHMNVEKNKSPSFCCFRDGLRRFTLNSH</sequence>
<keyword evidence="2" id="KW-1185">Reference proteome</keyword>